<protein>
    <recommendedName>
        <fullName evidence="1">Sialidase domain-containing protein</fullName>
    </recommendedName>
</protein>
<dbReference type="RefSeq" id="WP_189484604.1">
    <property type="nucleotide sequence ID" value="NZ_BMZB01000001.1"/>
</dbReference>
<accession>A0A918PSY5</accession>
<feature type="domain" description="Sialidase" evidence="1">
    <location>
        <begin position="871"/>
        <end position="1107"/>
    </location>
</feature>
<name>A0A918PSY5_9CAUL</name>
<organism evidence="2 3">
    <name type="scientific">Asticcacaulis endophyticus</name>
    <dbReference type="NCBI Taxonomy" id="1395890"/>
    <lineage>
        <taxon>Bacteria</taxon>
        <taxon>Pseudomonadati</taxon>
        <taxon>Pseudomonadota</taxon>
        <taxon>Alphaproteobacteria</taxon>
        <taxon>Caulobacterales</taxon>
        <taxon>Caulobacteraceae</taxon>
        <taxon>Asticcacaulis</taxon>
    </lineage>
</organism>
<dbReference type="InterPro" id="IPR036278">
    <property type="entry name" value="Sialidase_sf"/>
</dbReference>
<evidence type="ECO:0000259" key="1">
    <source>
        <dbReference type="Pfam" id="PF13088"/>
    </source>
</evidence>
<reference evidence="2" key="1">
    <citation type="journal article" date="2014" name="Int. J. Syst. Evol. Microbiol.">
        <title>Complete genome sequence of Corynebacterium casei LMG S-19264T (=DSM 44701T), isolated from a smear-ripened cheese.</title>
        <authorList>
            <consortium name="US DOE Joint Genome Institute (JGI-PGF)"/>
            <person name="Walter F."/>
            <person name="Albersmeier A."/>
            <person name="Kalinowski J."/>
            <person name="Ruckert C."/>
        </authorList>
    </citation>
    <scope>NUCLEOTIDE SEQUENCE</scope>
    <source>
        <strain evidence="2">KCTC 32296</strain>
    </source>
</reference>
<dbReference type="CDD" id="cd15482">
    <property type="entry name" value="Sialidase_non-viral"/>
    <property type="match status" value="1"/>
</dbReference>
<dbReference type="Gene3D" id="2.115.10.20">
    <property type="entry name" value="Glycosyl hydrolase domain, family 43"/>
    <property type="match status" value="1"/>
</dbReference>
<dbReference type="AlphaFoldDB" id="A0A918PSY5"/>
<gene>
    <name evidence="2" type="ORF">GCM10011273_03030</name>
</gene>
<reference evidence="2" key="2">
    <citation type="submission" date="2020-09" db="EMBL/GenBank/DDBJ databases">
        <authorList>
            <person name="Sun Q."/>
            <person name="Kim S."/>
        </authorList>
    </citation>
    <scope>NUCLEOTIDE SEQUENCE</scope>
    <source>
        <strain evidence="2">KCTC 32296</strain>
    </source>
</reference>
<proteinExistence type="predicted"/>
<dbReference type="Proteomes" id="UP000662572">
    <property type="component" value="Unassembled WGS sequence"/>
</dbReference>
<evidence type="ECO:0000313" key="2">
    <source>
        <dbReference type="EMBL" id="GGZ21658.1"/>
    </source>
</evidence>
<dbReference type="SUPFAM" id="SSF50939">
    <property type="entry name" value="Sialidases"/>
    <property type="match status" value="1"/>
</dbReference>
<dbReference type="EMBL" id="BMZB01000001">
    <property type="protein sequence ID" value="GGZ21658.1"/>
    <property type="molecule type" value="Genomic_DNA"/>
</dbReference>
<comment type="caution">
    <text evidence="2">The sequence shown here is derived from an EMBL/GenBank/DDBJ whole genome shotgun (WGS) entry which is preliminary data.</text>
</comment>
<dbReference type="InterPro" id="IPR011040">
    <property type="entry name" value="Sialidase"/>
</dbReference>
<evidence type="ECO:0000313" key="3">
    <source>
        <dbReference type="Proteomes" id="UP000662572"/>
    </source>
</evidence>
<dbReference type="InterPro" id="IPR023296">
    <property type="entry name" value="Glyco_hydro_beta-prop_sf"/>
</dbReference>
<sequence>MAVHDLPDGTGTLWFAETDDAEAFEIGELVKVGAASLPASLVLSQITDLNALVAIIIAGMQIGRVTTLTAKVEISSGEINQFLAMATPNRWGILIAKFENGLNATIGAAIDYTTSGSFGNFATVTFSATSSRLPVVTPSGAPTLSALTLSADEFTEGATAGTVIGTISGKTTGSTLSIFPADTRVAISGSNLVVGSTPATDGTFSITIRETLAGATNTPRDTTFPITVNEATPTLAALSLSNDTFAEDDASGTVIGAITGKTSGSTLSITPSDGRVAIAGTNLVVGLTPATDGDFSITVRETLAGATNTPRDTPFTLTVEAAAPVLADLALSNDTFTEGDPEDTVIGAITGKASGSTLSVVPNDGRFKIVGTNLVVGPTVSSDGDIAITIVETLAGAVGSPKDNDFTITVEAAPAWYDEWTFSRASARTARNYDGSIVSFASGVKAITDMGFSLERTTTNIIPSPLNLSAWVANDGTVTSEGGGVYKFLTNTVSAAHGFSSQNVAVTNGGFNGAYVDVKPGGGARYVQLVYSSFGFGSTHYANFDLLSAEAGTVGAGLADNRVELLADGWFRLYIGASALATVANSVFFVRIVDSRTSARNQAWVPTGTEFLLFRGAQMAANSYPTSLIDGTRAADSLTRIVPATTGDLAFLLDAIILPTNPIGGILFEWANAASAPTQYVRIKCTTTGQISLTANSGSGETTVITENQSIYSPRRVSVGAKLTTATWSLVVNGTTVTVGTAGPAPVGLTHMRLGSDNGGGAGNSAPVYVKSFTKLDVNPTVAEFRVLTQIADAAPVFVPAASAALKETLATFQAIPGIGRSTAGRTFAVWGRRFGLGSAFGERPGTTAVLAFSDNDTAWTVAGYFVPNYYDAWIGQPAVFEAPDGTMWLMYSIAGDGLLYNGRYGVWVAQILNPTSSTPSIGTPRKLVNGVGMKMFKIGTSNYVTVDVWANEVTPVHAGVTAGRFIYQINGAFDSLTLVSTLPNEAVALDRTFDETSAVELPNGTVAARWRTKSGAKQSILTGGIGGTWGAATVVSGTNAASRSTFFKGPGGAVVWAYNASAIGSARANMTLRVSTDNLATEPYTLLLDARTDTSYPDIIIDQTTGDVRVVYDRERLGAREIIMAHGFTVAQIIAGTAVVTLTVIADGSV</sequence>
<dbReference type="Gene3D" id="2.120.10.10">
    <property type="match status" value="1"/>
</dbReference>
<keyword evidence="3" id="KW-1185">Reference proteome</keyword>
<dbReference type="Pfam" id="PF13088">
    <property type="entry name" value="BNR_2"/>
    <property type="match status" value="1"/>
</dbReference>